<organism evidence="1">
    <name type="scientific">marine metagenome</name>
    <dbReference type="NCBI Taxonomy" id="408172"/>
    <lineage>
        <taxon>unclassified sequences</taxon>
        <taxon>metagenomes</taxon>
        <taxon>ecological metagenomes</taxon>
    </lineage>
</organism>
<sequence length="524" mass="59363">VNYYSKINQFGIILILSVFCLSISTAQTKKLFHVAPPNGVVGEDLILSVSILEIDDPIKAKLYYRLPGGESYLEKDFVNTGFNWQATISGFSLTEEGIEYVIAFEFSEDRLISYPRVDPFNNPVFLQVFPPKNDFKDGVFGKLPMADVLILSPEPNAIVKQNELLIAASLFNSDKLDYSSVKLLLDGKDMSSEMTFEDGILILDPGLISMGTHTVQINMKDIDLQDIAPFRWSFIVGRKKQKISSTFQYNGRLNSRISAEKVSESELNIAEIMGDVSLDIQWAKLSTDLRLTSRESPYTQPHNRFGTQLSIGSFLNIKMGDFYPQFNQFTIDGKRVRGLGLKIDFKQFQFQYINGELNRAVHHAGHTNGGYQLIKDWTKNNKDGSKTYYLNRMGFAFKRKISGLKLSANLLSRIKLGFHFMKMRDDITSVNDTLNKSLFTIDEFIPGLQPGDYTVDQFNDALVAQGDSLENPSSNWIGQKPQDNLIIGFNVGTDFDKKRLKLDFNWDMSLFNRDIWDGAMSRTA</sequence>
<gene>
    <name evidence="1" type="ORF">METZ01_LOCUS95202</name>
</gene>
<dbReference type="EMBL" id="UINC01009442">
    <property type="protein sequence ID" value="SVA42348.1"/>
    <property type="molecule type" value="Genomic_DNA"/>
</dbReference>
<feature type="non-terminal residue" evidence="1">
    <location>
        <position position="1"/>
    </location>
</feature>
<accession>A0A381VRG0</accession>
<feature type="non-terminal residue" evidence="1">
    <location>
        <position position="524"/>
    </location>
</feature>
<reference evidence="1" key="1">
    <citation type="submission" date="2018-05" db="EMBL/GenBank/DDBJ databases">
        <authorList>
            <person name="Lanie J.A."/>
            <person name="Ng W.-L."/>
            <person name="Kazmierczak K.M."/>
            <person name="Andrzejewski T.M."/>
            <person name="Davidsen T.M."/>
            <person name="Wayne K.J."/>
            <person name="Tettelin H."/>
            <person name="Glass J.I."/>
            <person name="Rusch D."/>
            <person name="Podicherti R."/>
            <person name="Tsui H.-C.T."/>
            <person name="Winkler M.E."/>
        </authorList>
    </citation>
    <scope>NUCLEOTIDE SEQUENCE</scope>
</reference>
<dbReference type="AlphaFoldDB" id="A0A381VRG0"/>
<name>A0A381VRG0_9ZZZZ</name>
<evidence type="ECO:0000313" key="1">
    <source>
        <dbReference type="EMBL" id="SVA42348.1"/>
    </source>
</evidence>
<proteinExistence type="predicted"/>
<protein>
    <submittedName>
        <fullName evidence="1">Uncharacterized protein</fullName>
    </submittedName>
</protein>